<evidence type="ECO:0000313" key="5">
    <source>
        <dbReference type="EMBL" id="RUT08397.1"/>
    </source>
</evidence>
<dbReference type="InterPro" id="IPR008972">
    <property type="entry name" value="Cupredoxin"/>
</dbReference>
<keyword evidence="6" id="KW-1185">Reference proteome</keyword>
<evidence type="ECO:0000313" key="6">
    <source>
        <dbReference type="Proteomes" id="UP000271624"/>
    </source>
</evidence>
<evidence type="ECO:0000259" key="3">
    <source>
        <dbReference type="Pfam" id="PF07731"/>
    </source>
</evidence>
<evidence type="ECO:0000256" key="1">
    <source>
        <dbReference type="ARBA" id="ARBA00010609"/>
    </source>
</evidence>
<evidence type="ECO:0000259" key="4">
    <source>
        <dbReference type="Pfam" id="PF07732"/>
    </source>
</evidence>
<comment type="caution">
    <text evidence="5">The sequence shown here is derived from an EMBL/GenBank/DDBJ whole genome shotgun (WGS) entry which is preliminary data.</text>
</comment>
<dbReference type="Pfam" id="PF07731">
    <property type="entry name" value="Cu-oxidase_2"/>
    <property type="match status" value="1"/>
</dbReference>
<dbReference type="InterPro" id="IPR006311">
    <property type="entry name" value="TAT_signal"/>
</dbReference>
<dbReference type="SUPFAM" id="SSF49503">
    <property type="entry name" value="Cupredoxins"/>
    <property type="match status" value="3"/>
</dbReference>
<feature type="domain" description="Plastocyanin-like" evidence="4">
    <location>
        <begin position="70"/>
        <end position="182"/>
    </location>
</feature>
<feature type="domain" description="Plastocyanin-like" evidence="3">
    <location>
        <begin position="366"/>
        <end position="479"/>
    </location>
</feature>
<dbReference type="InterPro" id="IPR045087">
    <property type="entry name" value="Cu-oxidase_fam"/>
</dbReference>
<keyword evidence="5" id="KW-0167">Capsid protein</keyword>
<dbReference type="Gene3D" id="2.60.40.420">
    <property type="entry name" value="Cupredoxins - blue copper proteins"/>
    <property type="match status" value="3"/>
</dbReference>
<dbReference type="InterPro" id="IPR011706">
    <property type="entry name" value="Cu-oxidase_C"/>
</dbReference>
<proteinExistence type="inferred from homology"/>
<dbReference type="Proteomes" id="UP000271624">
    <property type="component" value="Unassembled WGS sequence"/>
</dbReference>
<protein>
    <submittedName>
        <fullName evidence="5">Spore coat protein A</fullName>
    </submittedName>
</protein>
<keyword evidence="5" id="KW-0946">Virion</keyword>
<dbReference type="InterPro" id="IPR011707">
    <property type="entry name" value="Cu-oxidase-like_N"/>
</dbReference>
<gene>
    <name evidence="5" type="primary">cotA</name>
    <name evidence="5" type="ORF">DSM106972_015650</name>
</gene>
<dbReference type="EMBL" id="RSCL01000003">
    <property type="protein sequence ID" value="RUT08397.1"/>
    <property type="molecule type" value="Genomic_DNA"/>
</dbReference>
<comment type="similarity">
    <text evidence="1">Belongs to the multicopper oxidase family.</text>
</comment>
<reference evidence="5" key="2">
    <citation type="journal article" date="2019" name="Genome Biol. Evol.">
        <title>Day and night: Metabolic profiles and evolutionary relationships of six axenic non-marine cyanobacteria.</title>
        <authorList>
            <person name="Will S.E."/>
            <person name="Henke P."/>
            <person name="Boedeker C."/>
            <person name="Huang S."/>
            <person name="Brinkmann H."/>
            <person name="Rohde M."/>
            <person name="Jarek M."/>
            <person name="Friedl T."/>
            <person name="Seufert S."/>
            <person name="Schumacher M."/>
            <person name="Overmann J."/>
            <person name="Neumann-Schaal M."/>
            <person name="Petersen J."/>
        </authorList>
    </citation>
    <scope>NUCLEOTIDE SEQUENCE [LARGE SCALE GENOMIC DNA]</scope>
    <source>
        <strain evidence="5">PCC 7102</strain>
    </source>
</reference>
<dbReference type="GO" id="GO:0005507">
    <property type="term" value="F:copper ion binding"/>
    <property type="evidence" value="ECO:0007669"/>
    <property type="project" value="InterPro"/>
</dbReference>
<organism evidence="5 6">
    <name type="scientific">Dulcicalothrix desertica PCC 7102</name>
    <dbReference type="NCBI Taxonomy" id="232991"/>
    <lineage>
        <taxon>Bacteria</taxon>
        <taxon>Bacillati</taxon>
        <taxon>Cyanobacteriota</taxon>
        <taxon>Cyanophyceae</taxon>
        <taxon>Nostocales</taxon>
        <taxon>Calotrichaceae</taxon>
        <taxon>Dulcicalothrix</taxon>
    </lineage>
</organism>
<sequence length="497" mass="56652">MKKVTRRELLKIAALAGGGILLPIGIQYRGYAQRTDERVEPFTLAFRKPPVLNPVRSDSNTDYYEIAMQIAQVEILPGRRTQIWGYNGIFPGPTIKQRKHRQSVVRFINNLSINTSVHLHGMPSLPQYDGYAEDLISPGFYKDYVYPNSVASIMWYHDHAIGKTSFNAYMGLAGMYIVQDDEELNLPLPSGDYDIPLIIHDKTFAANGSLIFDDQAQHSVMGEVITVNGVPWPRMEVANRKYRFRVLNTSISRSYKLALSTGNDITVIGTDDGLMPRPMNTKDMRLGMAERYDLIIDFSKYSIGTQVELQNLGLPNNDNTGNTNKIMRFDVVRSEVDNSSIPSTLRNIQFLSESDAVRTREFVFDRSNRMWLINDKGWDKNRVDANPQLEEVEIWRLRNTSGLWFHPVHVHLIEGQILDRNGQPPFVYERGLKDVFYVGENETVRIIGKFKPNIGKYMYHCHNMVHEDHDMMSQFEVGQGGIDPMSAPPKPLPAPPL</sequence>
<name>A0A433VQN3_9CYAN</name>
<dbReference type="InterPro" id="IPR001117">
    <property type="entry name" value="Cu-oxidase_2nd"/>
</dbReference>
<dbReference type="RefSeq" id="WP_127080202.1">
    <property type="nucleotide sequence ID" value="NZ_RSCL01000003.1"/>
</dbReference>
<dbReference type="PANTHER" id="PTHR48267">
    <property type="entry name" value="CUPREDOXIN SUPERFAMILY PROTEIN"/>
    <property type="match status" value="1"/>
</dbReference>
<evidence type="ECO:0000259" key="2">
    <source>
        <dbReference type="Pfam" id="PF00394"/>
    </source>
</evidence>
<reference evidence="5" key="1">
    <citation type="submission" date="2018-12" db="EMBL/GenBank/DDBJ databases">
        <authorList>
            <person name="Will S."/>
            <person name="Neumann-Schaal M."/>
            <person name="Henke P."/>
        </authorList>
    </citation>
    <scope>NUCLEOTIDE SEQUENCE</scope>
    <source>
        <strain evidence="5">PCC 7102</strain>
    </source>
</reference>
<feature type="domain" description="Plastocyanin-like" evidence="2">
    <location>
        <begin position="238"/>
        <end position="305"/>
    </location>
</feature>
<dbReference type="PANTHER" id="PTHR48267:SF1">
    <property type="entry name" value="BILIRUBIN OXIDASE"/>
    <property type="match status" value="1"/>
</dbReference>
<dbReference type="GO" id="GO:0016491">
    <property type="term" value="F:oxidoreductase activity"/>
    <property type="evidence" value="ECO:0007669"/>
    <property type="project" value="InterPro"/>
</dbReference>
<accession>A0A433VQN3</accession>
<dbReference type="OrthoDB" id="9757546at2"/>
<dbReference type="Pfam" id="PF00394">
    <property type="entry name" value="Cu-oxidase"/>
    <property type="match status" value="1"/>
</dbReference>
<dbReference type="AlphaFoldDB" id="A0A433VQN3"/>
<dbReference type="Pfam" id="PF07732">
    <property type="entry name" value="Cu-oxidase_3"/>
    <property type="match status" value="1"/>
</dbReference>
<dbReference type="PROSITE" id="PS51318">
    <property type="entry name" value="TAT"/>
    <property type="match status" value="1"/>
</dbReference>
<dbReference type="CDD" id="cd13889">
    <property type="entry name" value="CuRO_3_BOD"/>
    <property type="match status" value="1"/>
</dbReference>